<evidence type="ECO:0000256" key="3">
    <source>
        <dbReference type="ARBA" id="ARBA00022927"/>
    </source>
</evidence>
<dbReference type="OrthoDB" id="272977at2759"/>
<feature type="compositionally biased region" description="Basic and acidic residues" evidence="5">
    <location>
        <begin position="57"/>
        <end position="68"/>
    </location>
</feature>
<feature type="domain" description="Exocyst complex component Sec8 middle helical bundle" evidence="7">
    <location>
        <begin position="432"/>
        <end position="685"/>
    </location>
</feature>
<dbReference type="InterPro" id="IPR007191">
    <property type="entry name" value="Sec8_exocyst_N"/>
</dbReference>
<dbReference type="GO" id="GO:0000145">
    <property type="term" value="C:exocyst"/>
    <property type="evidence" value="ECO:0007669"/>
    <property type="project" value="UniProtKB-UniRule"/>
</dbReference>
<feature type="region of interest" description="Disordered" evidence="5">
    <location>
        <begin position="1"/>
        <end position="175"/>
    </location>
</feature>
<dbReference type="Pfam" id="PF20652">
    <property type="entry name" value="Sec8_C"/>
    <property type="match status" value="1"/>
</dbReference>
<keyword evidence="9" id="KW-1185">Reference proteome</keyword>
<name>A0A6A5QIF5_AMPQU</name>
<evidence type="ECO:0000259" key="7">
    <source>
        <dbReference type="Pfam" id="PF20652"/>
    </source>
</evidence>
<dbReference type="InterPro" id="IPR048630">
    <property type="entry name" value="Sec8_M"/>
</dbReference>
<gene>
    <name evidence="8" type="ORF">BDU57DRAFT_588251</name>
</gene>
<dbReference type="EMBL" id="ML979136">
    <property type="protein sequence ID" value="KAF1915375.1"/>
    <property type="molecule type" value="Genomic_DNA"/>
</dbReference>
<dbReference type="PANTHER" id="PTHR14146">
    <property type="entry name" value="EXOCYST COMPLEX COMPONENT 4"/>
    <property type="match status" value="1"/>
</dbReference>
<feature type="compositionally biased region" description="Gly residues" evidence="5">
    <location>
        <begin position="163"/>
        <end position="173"/>
    </location>
</feature>
<feature type="compositionally biased region" description="Gly residues" evidence="5">
    <location>
        <begin position="12"/>
        <end position="28"/>
    </location>
</feature>
<sequence length="1157" mass="129362">MSRTPGYSQAGANGGYTNGNYGHGGYGASGDDNSGRPAGERRQRPGGYGGMGAPADDYPRRPSNDRQRRPGGYGAMPAPADDYPRRPSNDSQRERRPGGYGGFNPREDEQARPQSGGRDRRPGGYGGLQQPQEDAPQVTRPTSVERTRANRRSREAQTRSRPGGNGNGNGNYGPGSQRIEDVLLYIRQNWDFMTQDQCVPIEVALKLMDSSSLGLASQYGQFRTTHQELQQALKAIVNEHHQGFNSSIGTFHQIQSSLQSSQHRVRSLKSSLTSAKTQLSTAKLELKDFASASQNYDDMLQMLHAIEELQLVPEQLEARISEKRFLTAVDILQKALLMIRRSEMEKIGALNDLRTYLSNQEVSLTDILVEELHSHLYLKSPYCEDRWKEYAQNQVKGGISERTQTDSRGRLLYFFLDGLDTSEPMNDDSTHNPETNTFQYIRLVIESLNKMNRLDVAINTIEQRLPVELFKVVDKSNNEVALRHPSVLRAYASRKGGKAKTGIESDEIRSTLLNDLLWTLYARFEAIAESHRAVHDVVAGIVRREGLRDSSSATLTRGFKELWKLYQSEMRSLLHDYLATDGEASYRTGQGQKSAGSAFSRAPRDKTKRMFKLSDMNTKSPDLVQERDDLEFILKSSVPGLVSDSKRPEDMVADTSANLDGSATGHKLLVEPSVFNMGILLPPSLDFLNRLKEVVPPNSDIVMSTLTSFLDEFLVNVFHPQLDETLAEMSSQTFIELDSFSEDPHWAKYSKKPIFKGTAHFFNLITAFCKMLDNLPHDQAFSQLIVVQMDKYAQKCVGWYKALVSRPQPRSSGQQLKAPAAWSESEDIERLVSQILQSDPSPDTDICDQLIGNEIGLLIQAINEEPLDNADMLQDKKNLVNLCQLYTSMKWLATKTARLRHISDRATNSAPSEASKDRHTQRWTMLTSSEPMLEGTPVYLPLNHETVVEFDRVVSAYQSLSTRILRTLHLSVRSTILHSLSTSLQPNLFIDAPLNDPAPTILALNSNLVAFDTEVARYAPANTYARMTHGLAALMDTYLLSLCTGRIERMNTHGCAHMQLNILVLQQNLKNIEEGAQLPNTALFFDLFTAGPDAIVARAKAHGRDFGMPAGLMGEASVKKLLEMTYEERLTGENRESSVGAKRAMDVQLLEISEFMY</sequence>
<feature type="compositionally biased region" description="Basic and acidic residues" evidence="5">
    <location>
        <begin position="82"/>
        <end position="97"/>
    </location>
</feature>
<organism evidence="8 9">
    <name type="scientific">Ampelomyces quisqualis</name>
    <name type="common">Powdery mildew agent</name>
    <dbReference type="NCBI Taxonomy" id="50730"/>
    <lineage>
        <taxon>Eukaryota</taxon>
        <taxon>Fungi</taxon>
        <taxon>Dikarya</taxon>
        <taxon>Ascomycota</taxon>
        <taxon>Pezizomycotina</taxon>
        <taxon>Dothideomycetes</taxon>
        <taxon>Pleosporomycetidae</taxon>
        <taxon>Pleosporales</taxon>
        <taxon>Pleosporineae</taxon>
        <taxon>Phaeosphaeriaceae</taxon>
        <taxon>Ampelomyces</taxon>
    </lineage>
</organism>
<reference evidence="8" key="1">
    <citation type="journal article" date="2020" name="Stud. Mycol.">
        <title>101 Dothideomycetes genomes: a test case for predicting lifestyles and emergence of pathogens.</title>
        <authorList>
            <person name="Haridas S."/>
            <person name="Albert R."/>
            <person name="Binder M."/>
            <person name="Bloem J."/>
            <person name="Labutti K."/>
            <person name="Salamov A."/>
            <person name="Andreopoulos B."/>
            <person name="Baker S."/>
            <person name="Barry K."/>
            <person name="Bills G."/>
            <person name="Bluhm B."/>
            <person name="Cannon C."/>
            <person name="Castanera R."/>
            <person name="Culley D."/>
            <person name="Daum C."/>
            <person name="Ezra D."/>
            <person name="Gonzalez J."/>
            <person name="Henrissat B."/>
            <person name="Kuo A."/>
            <person name="Liang C."/>
            <person name="Lipzen A."/>
            <person name="Lutzoni F."/>
            <person name="Magnuson J."/>
            <person name="Mondo S."/>
            <person name="Nolan M."/>
            <person name="Ohm R."/>
            <person name="Pangilinan J."/>
            <person name="Park H.-J."/>
            <person name="Ramirez L."/>
            <person name="Alfaro M."/>
            <person name="Sun H."/>
            <person name="Tritt A."/>
            <person name="Yoshinaga Y."/>
            <person name="Zwiers L.-H."/>
            <person name="Turgeon B."/>
            <person name="Goodwin S."/>
            <person name="Spatafora J."/>
            <person name="Crous P."/>
            <person name="Grigoriev I."/>
        </authorList>
    </citation>
    <scope>NUCLEOTIDE SEQUENCE</scope>
    <source>
        <strain evidence="8">HMLAC05119</strain>
    </source>
</reference>
<keyword evidence="3 4" id="KW-0653">Protein transport</keyword>
<feature type="domain" description="Exocyst complex component Sec8 N-terminal" evidence="6">
    <location>
        <begin position="179"/>
        <end position="318"/>
    </location>
</feature>
<dbReference type="GO" id="GO:0006893">
    <property type="term" value="P:Golgi to plasma membrane transport"/>
    <property type="evidence" value="ECO:0007669"/>
    <property type="project" value="TreeGrafter"/>
</dbReference>
<accession>A0A6A5QIF5</accession>
<evidence type="ECO:0000313" key="9">
    <source>
        <dbReference type="Proteomes" id="UP000800096"/>
    </source>
</evidence>
<evidence type="ECO:0000256" key="4">
    <source>
        <dbReference type="RuleBase" id="RU367079"/>
    </source>
</evidence>
<comment type="similarity">
    <text evidence="4">Belongs to the SEC8 family.</text>
</comment>
<protein>
    <recommendedName>
        <fullName evidence="4">Exocyst complex component Sec8</fullName>
    </recommendedName>
</protein>
<feature type="compositionally biased region" description="Basic and acidic residues" evidence="5">
    <location>
        <begin position="105"/>
        <end position="122"/>
    </location>
</feature>
<evidence type="ECO:0000256" key="1">
    <source>
        <dbReference type="ARBA" id="ARBA00022448"/>
    </source>
</evidence>
<keyword evidence="1 4" id="KW-0813">Transport</keyword>
<proteinExistence type="inferred from homology"/>
<dbReference type="GO" id="GO:0090522">
    <property type="term" value="P:vesicle tethering involved in exocytosis"/>
    <property type="evidence" value="ECO:0007669"/>
    <property type="project" value="UniProtKB-UniRule"/>
</dbReference>
<dbReference type="InterPro" id="IPR039682">
    <property type="entry name" value="Sec8/EXOC4"/>
</dbReference>
<comment type="function">
    <text evidence="4">Component of the exocyst complex involved in the docking of exocytic vesicles with fusion sites on the plasma membrane.</text>
</comment>
<dbReference type="AlphaFoldDB" id="A0A6A5QIF5"/>
<keyword evidence="2 4" id="KW-0268">Exocytosis</keyword>
<evidence type="ECO:0000256" key="2">
    <source>
        <dbReference type="ARBA" id="ARBA00022483"/>
    </source>
</evidence>
<dbReference type="GO" id="GO:0015031">
    <property type="term" value="P:protein transport"/>
    <property type="evidence" value="ECO:0007669"/>
    <property type="project" value="UniProtKB-KW"/>
</dbReference>
<dbReference type="GO" id="GO:0006904">
    <property type="term" value="P:vesicle docking involved in exocytosis"/>
    <property type="evidence" value="ECO:0007669"/>
    <property type="project" value="InterPro"/>
</dbReference>
<evidence type="ECO:0000313" key="8">
    <source>
        <dbReference type="EMBL" id="KAF1915375.1"/>
    </source>
</evidence>
<evidence type="ECO:0000256" key="5">
    <source>
        <dbReference type="SAM" id="MobiDB-lite"/>
    </source>
</evidence>
<dbReference type="PANTHER" id="PTHR14146:SF0">
    <property type="entry name" value="EXOCYST COMPLEX COMPONENT 4"/>
    <property type="match status" value="1"/>
</dbReference>
<evidence type="ECO:0000259" key="6">
    <source>
        <dbReference type="Pfam" id="PF04048"/>
    </source>
</evidence>
<dbReference type="Pfam" id="PF04048">
    <property type="entry name" value="Sec8_N"/>
    <property type="match status" value="1"/>
</dbReference>
<feature type="compositionally biased region" description="Basic and acidic residues" evidence="5">
    <location>
        <begin position="143"/>
        <end position="158"/>
    </location>
</feature>
<dbReference type="GO" id="GO:0006612">
    <property type="term" value="P:protein targeting to membrane"/>
    <property type="evidence" value="ECO:0007669"/>
    <property type="project" value="UniProtKB-UniRule"/>
</dbReference>
<dbReference type="Proteomes" id="UP000800096">
    <property type="component" value="Unassembled WGS sequence"/>
</dbReference>